<accession>A0A3R9RH62</accession>
<dbReference type="Pfam" id="PF11575">
    <property type="entry name" value="FhuF_C"/>
    <property type="match status" value="1"/>
</dbReference>
<dbReference type="Pfam" id="PF06276">
    <property type="entry name" value="FhuF"/>
    <property type="match status" value="1"/>
</dbReference>
<dbReference type="GO" id="GO:0003824">
    <property type="term" value="F:catalytic activity"/>
    <property type="evidence" value="ECO:0007669"/>
    <property type="project" value="UniProtKB-ARBA"/>
</dbReference>
<evidence type="ECO:0000259" key="1">
    <source>
        <dbReference type="Pfam" id="PF06276"/>
    </source>
</evidence>
<dbReference type="OrthoDB" id="5870636at2"/>
<keyword evidence="4" id="KW-1185">Reference proteome</keyword>
<gene>
    <name evidence="3" type="ORF">D7Z54_00180</name>
</gene>
<sequence>MKKFSFTTNVGQDRRFSIKAVDLLDEEKCIAYLDSLTRSLQSPSRMITASQFSKRYAFLTIAPSLYAMTIYNKGLDLSSENCKIESSFHNGSWKSNLHLTDLQVSQPKEGERQEWRDGVIKNIFHGNLAKIWRSISKVSNVPMPILWENTAVRVYSLYEKKVGNGDSEKEKFRIQEDFKYLISEAPATLFGETKNPLARFYGPKSTISSSDQPVRTRKTCCFYYKVPNGNYCSTCPKVKQ</sequence>
<evidence type="ECO:0000313" key="3">
    <source>
        <dbReference type="EMBL" id="RSL35407.1"/>
    </source>
</evidence>
<protein>
    <recommendedName>
        <fullName evidence="5">Ferric iron reductase protein FhuF, involved in iron transport</fullName>
    </recommendedName>
</protein>
<evidence type="ECO:0008006" key="5">
    <source>
        <dbReference type="Google" id="ProtNLM"/>
    </source>
</evidence>
<evidence type="ECO:0000259" key="2">
    <source>
        <dbReference type="Pfam" id="PF11575"/>
    </source>
</evidence>
<reference evidence="3 4" key="1">
    <citation type="submission" date="2018-10" db="EMBL/GenBank/DDBJ databases">
        <title>Draft genome sequence of Bacillus salarius IM0101, isolated from a hypersaline soil in Inner Mongolia, China.</title>
        <authorList>
            <person name="Yamprayoonswat W."/>
            <person name="Boonvisut S."/>
            <person name="Jumpathong W."/>
            <person name="Sittihan S."/>
            <person name="Ruangsuj P."/>
            <person name="Wanthongcharoen S."/>
            <person name="Thongpramul N."/>
            <person name="Pimmason S."/>
            <person name="Yu B."/>
            <person name="Yasawong M."/>
        </authorList>
    </citation>
    <scope>NUCLEOTIDE SEQUENCE [LARGE SCALE GENOMIC DNA]</scope>
    <source>
        <strain evidence="3 4">IM0101</strain>
    </source>
</reference>
<evidence type="ECO:0000313" key="4">
    <source>
        <dbReference type="Proteomes" id="UP000275076"/>
    </source>
</evidence>
<name>A0A3R9RH62_9BACI</name>
<dbReference type="InterPro" id="IPR024726">
    <property type="entry name" value="FhuF_C"/>
</dbReference>
<feature type="domain" description="Ferric siderophore reductase C-terminal" evidence="2">
    <location>
        <begin position="217"/>
        <end position="237"/>
    </location>
</feature>
<dbReference type="EMBL" id="RBVX01000001">
    <property type="protein sequence ID" value="RSL35407.1"/>
    <property type="molecule type" value="Genomic_DNA"/>
</dbReference>
<dbReference type="AlphaFoldDB" id="A0A3R9RH62"/>
<dbReference type="InterPro" id="IPR022770">
    <property type="entry name" value="IucA/IucC-like_C"/>
</dbReference>
<proteinExistence type="predicted"/>
<comment type="caution">
    <text evidence="3">The sequence shown here is derived from an EMBL/GenBank/DDBJ whole genome shotgun (WGS) entry which is preliminary data.</text>
</comment>
<dbReference type="Proteomes" id="UP000275076">
    <property type="component" value="Unassembled WGS sequence"/>
</dbReference>
<dbReference type="GO" id="GO:0051537">
    <property type="term" value="F:2 iron, 2 sulfur cluster binding"/>
    <property type="evidence" value="ECO:0007669"/>
    <property type="project" value="InterPro"/>
</dbReference>
<feature type="domain" description="Aerobactin siderophore biosynthesis IucA/IucC-like C-terminal" evidence="1">
    <location>
        <begin position="50"/>
        <end position="200"/>
    </location>
</feature>
<organism evidence="3 4">
    <name type="scientific">Salibacterium salarium</name>
    <dbReference type="NCBI Taxonomy" id="284579"/>
    <lineage>
        <taxon>Bacteria</taxon>
        <taxon>Bacillati</taxon>
        <taxon>Bacillota</taxon>
        <taxon>Bacilli</taxon>
        <taxon>Bacillales</taxon>
        <taxon>Bacillaceae</taxon>
    </lineage>
</organism>